<feature type="domain" description="SnoaL-like" evidence="1">
    <location>
        <begin position="10"/>
        <end position="103"/>
    </location>
</feature>
<name>A0A0A0J4F1_9MICO</name>
<dbReference type="Pfam" id="PF12680">
    <property type="entry name" value="SnoaL_2"/>
    <property type="match status" value="1"/>
</dbReference>
<protein>
    <recommendedName>
        <fullName evidence="1">SnoaL-like domain-containing protein</fullName>
    </recommendedName>
</protein>
<dbReference type="Proteomes" id="UP000030002">
    <property type="component" value="Unassembled WGS sequence"/>
</dbReference>
<dbReference type="EMBL" id="AVPJ01000008">
    <property type="protein sequence ID" value="KGN32058.1"/>
    <property type="molecule type" value="Genomic_DNA"/>
</dbReference>
<dbReference type="InterPro" id="IPR037401">
    <property type="entry name" value="SnoaL-like"/>
</dbReference>
<dbReference type="RefSeq" id="WP_035916339.1">
    <property type="nucleotide sequence ID" value="NZ_AVPJ01000008.1"/>
</dbReference>
<dbReference type="eggNOG" id="COG3631">
    <property type="taxonomic scope" value="Bacteria"/>
</dbReference>
<organism evidence="2 3">
    <name type="scientific">Knoellia sinensis KCTC 19936</name>
    <dbReference type="NCBI Taxonomy" id="1385520"/>
    <lineage>
        <taxon>Bacteria</taxon>
        <taxon>Bacillati</taxon>
        <taxon>Actinomycetota</taxon>
        <taxon>Actinomycetes</taxon>
        <taxon>Micrococcales</taxon>
        <taxon>Intrasporangiaceae</taxon>
        <taxon>Knoellia</taxon>
    </lineage>
</organism>
<dbReference type="InterPro" id="IPR032710">
    <property type="entry name" value="NTF2-like_dom_sf"/>
</dbReference>
<keyword evidence="3" id="KW-1185">Reference proteome</keyword>
<dbReference type="AlphaFoldDB" id="A0A0A0J4F1"/>
<reference evidence="2 3" key="1">
    <citation type="submission" date="2013-08" db="EMBL/GenBank/DDBJ databases">
        <title>The genome sequence of Knoellia sinensis.</title>
        <authorList>
            <person name="Zhu W."/>
            <person name="Wang G."/>
        </authorList>
    </citation>
    <scope>NUCLEOTIDE SEQUENCE [LARGE SCALE GENOMIC DNA]</scope>
    <source>
        <strain evidence="2 3">KCTC 19936</strain>
    </source>
</reference>
<evidence type="ECO:0000313" key="3">
    <source>
        <dbReference type="Proteomes" id="UP000030002"/>
    </source>
</evidence>
<dbReference type="OrthoDB" id="3826377at2"/>
<dbReference type="SUPFAM" id="SSF54427">
    <property type="entry name" value="NTF2-like"/>
    <property type="match status" value="1"/>
</dbReference>
<comment type="caution">
    <text evidence="2">The sequence shown here is derived from an EMBL/GenBank/DDBJ whole genome shotgun (WGS) entry which is preliminary data.</text>
</comment>
<proteinExistence type="predicted"/>
<evidence type="ECO:0000259" key="1">
    <source>
        <dbReference type="Pfam" id="PF12680"/>
    </source>
</evidence>
<dbReference type="STRING" id="1385520.N802_10670"/>
<gene>
    <name evidence="2" type="ORF">N802_10670</name>
</gene>
<accession>A0A0A0J4F1</accession>
<evidence type="ECO:0000313" key="2">
    <source>
        <dbReference type="EMBL" id="KGN32058.1"/>
    </source>
</evidence>
<sequence length="127" mass="14431">MGESENRAVIERLVQCLNDKRTEVMDDLFHEDAVMDWPQSGEQVIGAVNRRAIYGAFPGLPTITPRRMLSAGDLVTLEATLDYDGPVYRSVFIFELRDGRIARETAYWAEPFEAPDWRAAWVKVDPA</sequence>
<dbReference type="Gene3D" id="3.10.450.50">
    <property type="match status" value="1"/>
</dbReference>